<proteinExistence type="predicted"/>
<dbReference type="AlphaFoldDB" id="A0A4Z1FGI5"/>
<comment type="caution">
    <text evidence="2">The sequence shown here is derived from an EMBL/GenBank/DDBJ whole genome shotgun (WGS) entry which is preliminary data.</text>
</comment>
<accession>A0A4Z1FGI5</accession>
<reference evidence="2 3" key="1">
    <citation type="submission" date="2017-12" db="EMBL/GenBank/DDBJ databases">
        <title>Comparative genomics of Botrytis spp.</title>
        <authorList>
            <person name="Valero-Jimenez C.A."/>
            <person name="Tapia P."/>
            <person name="Veloso J."/>
            <person name="Silva-Moreno E."/>
            <person name="Staats M."/>
            <person name="Valdes J.H."/>
            <person name="Van Kan J.A.L."/>
        </authorList>
    </citation>
    <scope>NUCLEOTIDE SEQUENCE [LARGE SCALE GENOMIC DNA]</scope>
    <source>
        <strain evidence="2 3">Bp0003</strain>
    </source>
</reference>
<dbReference type="Pfam" id="PF20150">
    <property type="entry name" value="2EXR"/>
    <property type="match status" value="1"/>
</dbReference>
<dbReference type="InterPro" id="IPR045518">
    <property type="entry name" value="2EXR"/>
</dbReference>
<keyword evidence="3" id="KW-1185">Reference proteome</keyword>
<dbReference type="Proteomes" id="UP000297910">
    <property type="component" value="Unassembled WGS sequence"/>
</dbReference>
<evidence type="ECO:0000313" key="2">
    <source>
        <dbReference type="EMBL" id="TGO20747.1"/>
    </source>
</evidence>
<protein>
    <recommendedName>
        <fullName evidence="1">2EXR domain-containing protein</fullName>
    </recommendedName>
</protein>
<evidence type="ECO:0000313" key="3">
    <source>
        <dbReference type="Proteomes" id="UP000297910"/>
    </source>
</evidence>
<dbReference type="EMBL" id="PQXI01000267">
    <property type="protein sequence ID" value="TGO20747.1"/>
    <property type="molecule type" value="Genomic_DNA"/>
</dbReference>
<evidence type="ECO:0000259" key="1">
    <source>
        <dbReference type="Pfam" id="PF20150"/>
    </source>
</evidence>
<sequence>MCKDCPPLCPWEDGYQDNRDLRDGTFEKFSLLPVEVQCAIFKEALPIPQVINLAFKIVENCDHSARKIVRQLEVSIPTNPSMLPLLKACATSNAEVYRNVETTEIASLGTNTPFTLSNPVLGIPPHIRNYGVVNHLKVSTKPNTRAYTYMRADEDILMLDAASVFTLYSYGGTITMSNIKCLALQSASLDGMSWGLPGNMFGVNYELRRLHILFKIISLHCLALSKVYFLLDGRNYFHSNEPPVKSKKLELRILNMDSEFFIQDFTSMGAEYKAEGEWERSARSSLQGTAKHVMRDWKQYRKAIVRNVARDEDVVNFWKTREPVMGLVGWFYADAQVDPSVVPLPRMYVPSVLAWLPAHANGAIVNKYKGLAQIFDGAL</sequence>
<organism evidence="2 3">
    <name type="scientific">Botrytis paeoniae</name>
    <dbReference type="NCBI Taxonomy" id="278948"/>
    <lineage>
        <taxon>Eukaryota</taxon>
        <taxon>Fungi</taxon>
        <taxon>Dikarya</taxon>
        <taxon>Ascomycota</taxon>
        <taxon>Pezizomycotina</taxon>
        <taxon>Leotiomycetes</taxon>
        <taxon>Helotiales</taxon>
        <taxon>Sclerotiniaceae</taxon>
        <taxon>Botrytis</taxon>
    </lineage>
</organism>
<feature type="domain" description="2EXR" evidence="1">
    <location>
        <begin position="26"/>
        <end position="99"/>
    </location>
</feature>
<name>A0A4Z1FGI5_9HELO</name>
<gene>
    <name evidence="2" type="ORF">BPAE_0268g00010</name>
</gene>